<keyword evidence="1 5" id="KW-0808">Transferase</keyword>
<evidence type="ECO:0000313" key="5">
    <source>
        <dbReference type="EMBL" id="MBB4668105.1"/>
    </source>
</evidence>
<keyword evidence="4" id="KW-0342">GTP-binding</keyword>
<dbReference type="EC" id="2.7.7.68" evidence="5"/>
<dbReference type="RefSeq" id="WP_184219604.1">
    <property type="nucleotide sequence ID" value="NZ_JACHMD010000001.1"/>
</dbReference>
<dbReference type="GO" id="GO:0005525">
    <property type="term" value="F:GTP binding"/>
    <property type="evidence" value="ECO:0007669"/>
    <property type="project" value="UniProtKB-KW"/>
</dbReference>
<sequence length="199" mass="20484">MSGAWTVMIPVKPFAEAKSRLGVVGEARSDLARALALDTIEVAARTSGVERVVVVTADDGIARLLPAGVVLVREREASGIDAALELAASRIGLRRHRAALPADLAALAPAELASALAIAAAVPRAVVADATGAGSTLVTARAGTVWASAYGSDSFARHRELGCQPLPVRATSGLRRDLDTPDDLTELLPRAGVRLRGVA</sequence>
<dbReference type="EMBL" id="JACHMD010000001">
    <property type="protein sequence ID" value="MBB4668105.1"/>
    <property type="molecule type" value="Genomic_DNA"/>
</dbReference>
<keyword evidence="2 5" id="KW-0548">Nucleotidyltransferase</keyword>
<dbReference type="SUPFAM" id="SSF53448">
    <property type="entry name" value="Nucleotide-diphospho-sugar transferases"/>
    <property type="match status" value="1"/>
</dbReference>
<dbReference type="NCBIfam" id="TIGR03552">
    <property type="entry name" value="F420_cofC"/>
    <property type="match status" value="1"/>
</dbReference>
<evidence type="ECO:0000256" key="2">
    <source>
        <dbReference type="ARBA" id="ARBA00022695"/>
    </source>
</evidence>
<dbReference type="PANTHER" id="PTHR40392">
    <property type="entry name" value="2-PHOSPHO-L-LACTATE GUANYLYLTRANSFERASE"/>
    <property type="match status" value="1"/>
</dbReference>
<comment type="caution">
    <text evidence="5">The sequence shown here is derived from an EMBL/GenBank/DDBJ whole genome shotgun (WGS) entry which is preliminary data.</text>
</comment>
<name>A0A7W7FK68_9MICO</name>
<gene>
    <name evidence="5" type="ORF">BKA24_002814</name>
</gene>
<proteinExistence type="predicted"/>
<dbReference type="PANTHER" id="PTHR40392:SF1">
    <property type="entry name" value="2-PHOSPHO-L-LACTATE GUANYLYLTRANSFERASE"/>
    <property type="match status" value="1"/>
</dbReference>
<reference evidence="5 6" key="1">
    <citation type="submission" date="2020-08" db="EMBL/GenBank/DDBJ databases">
        <title>Sequencing the genomes of 1000 actinobacteria strains.</title>
        <authorList>
            <person name="Klenk H.-P."/>
        </authorList>
    </citation>
    <scope>NUCLEOTIDE SEQUENCE [LARGE SCALE GENOMIC DNA]</scope>
    <source>
        <strain evidence="5 6">DSM 24947</strain>
    </source>
</reference>
<dbReference type="InterPro" id="IPR029044">
    <property type="entry name" value="Nucleotide-diphossugar_trans"/>
</dbReference>
<dbReference type="GO" id="GO:0043814">
    <property type="term" value="F:phospholactate guanylyltransferase activity"/>
    <property type="evidence" value="ECO:0007669"/>
    <property type="project" value="UniProtKB-EC"/>
</dbReference>
<dbReference type="Pfam" id="PF01983">
    <property type="entry name" value="CofC"/>
    <property type="match status" value="1"/>
</dbReference>
<dbReference type="Gene3D" id="3.90.550.10">
    <property type="entry name" value="Spore Coat Polysaccharide Biosynthesis Protein SpsA, Chain A"/>
    <property type="match status" value="1"/>
</dbReference>
<protein>
    <submittedName>
        <fullName evidence="5">2-phospho-L-lactate guanylyltransferase</fullName>
        <ecNumber evidence="5">2.7.7.68</ecNumber>
    </submittedName>
</protein>
<keyword evidence="6" id="KW-1185">Reference proteome</keyword>
<dbReference type="Proteomes" id="UP000573729">
    <property type="component" value="Unassembled WGS sequence"/>
</dbReference>
<evidence type="ECO:0000256" key="4">
    <source>
        <dbReference type="ARBA" id="ARBA00023134"/>
    </source>
</evidence>
<evidence type="ECO:0000256" key="3">
    <source>
        <dbReference type="ARBA" id="ARBA00022741"/>
    </source>
</evidence>
<evidence type="ECO:0000256" key="1">
    <source>
        <dbReference type="ARBA" id="ARBA00022679"/>
    </source>
</evidence>
<dbReference type="AlphaFoldDB" id="A0A7W7FK68"/>
<accession>A0A7W7FK68</accession>
<organism evidence="5 6">
    <name type="scientific">Microbacterium marinum</name>
    <dbReference type="NCBI Taxonomy" id="421115"/>
    <lineage>
        <taxon>Bacteria</taxon>
        <taxon>Bacillati</taxon>
        <taxon>Actinomycetota</taxon>
        <taxon>Actinomycetes</taxon>
        <taxon>Micrococcales</taxon>
        <taxon>Microbacteriaceae</taxon>
        <taxon>Microbacterium</taxon>
    </lineage>
</organism>
<dbReference type="InterPro" id="IPR002835">
    <property type="entry name" value="CofC"/>
</dbReference>
<keyword evidence="3" id="KW-0547">Nucleotide-binding</keyword>
<evidence type="ECO:0000313" key="6">
    <source>
        <dbReference type="Proteomes" id="UP000573729"/>
    </source>
</evidence>